<evidence type="ECO:0000256" key="2">
    <source>
        <dbReference type="ARBA" id="ARBA00012074"/>
    </source>
</evidence>
<dbReference type="GO" id="GO:0005524">
    <property type="term" value="F:ATP binding"/>
    <property type="evidence" value="ECO:0007669"/>
    <property type="project" value="UniProtKB-KW"/>
</dbReference>
<sequence>MASDNNVNARACGLARLAEASLVAEARLTPKPGLVDCATTGAHTDMDLSTFMASARALGPLFAEYVAAGSELGPADPAALADAVRRIGVRAEAAMFAATDGVNTHKGANFTFALVLGAVGALGVDVPADGISALDESSTGEVLDLVSRMGAGLLDHDVRALHERVSASDGSVELSHGEALLLARGMQGVRGEAAQGYPQLAQTLLPYLRSQRSGRHVPGGARIVLLRALVKLMAELEDTNVVHRGGPDALVSHRAFCRALDERGVSDDELIRTLAAYDRELIRTNVSPGGAADLLSLGIFFSLLEGLFTLDDISY</sequence>
<evidence type="ECO:0000256" key="1">
    <source>
        <dbReference type="ARBA" id="ARBA00001210"/>
    </source>
</evidence>
<gene>
    <name evidence="6" type="ORF">K8U80_01960</name>
</gene>
<accession>A0A921IMM1</accession>
<name>A0A921IMM1_9ACTN</name>
<dbReference type="PANTHER" id="PTHR30201:SF2">
    <property type="entry name" value="2-(5''-TRIPHOSPHORIBOSYL)-3'-DEPHOSPHOCOENZYME-A SYNTHASE"/>
    <property type="match status" value="1"/>
</dbReference>
<evidence type="ECO:0000313" key="6">
    <source>
        <dbReference type="EMBL" id="HJG30140.1"/>
    </source>
</evidence>
<protein>
    <recommendedName>
        <fullName evidence="2">triphosphoribosyl-dephospho-CoA synthase</fullName>
        <ecNumber evidence="2">2.4.2.52</ecNumber>
    </recommendedName>
</protein>
<comment type="caution">
    <text evidence="6">The sequence shown here is derived from an EMBL/GenBank/DDBJ whole genome shotgun (WGS) entry which is preliminary data.</text>
</comment>
<keyword evidence="4" id="KW-0547">Nucleotide-binding</keyword>
<dbReference type="AlphaFoldDB" id="A0A921IMM1"/>
<proteinExistence type="predicted"/>
<organism evidence="6 7">
    <name type="scientific">Collinsella ihumii</name>
    <dbReference type="NCBI Taxonomy" id="1720204"/>
    <lineage>
        <taxon>Bacteria</taxon>
        <taxon>Bacillati</taxon>
        <taxon>Actinomycetota</taxon>
        <taxon>Coriobacteriia</taxon>
        <taxon>Coriobacteriales</taxon>
        <taxon>Coriobacteriaceae</taxon>
        <taxon>Collinsella</taxon>
    </lineage>
</organism>
<dbReference type="EC" id="2.4.2.52" evidence="2"/>
<evidence type="ECO:0000313" key="7">
    <source>
        <dbReference type="Proteomes" id="UP000746751"/>
    </source>
</evidence>
<keyword evidence="3 6" id="KW-0808">Transferase</keyword>
<comment type="catalytic activity">
    <reaction evidence="1">
        <text>3'-dephospho-CoA + ATP = 2'-(5''-triphospho-alpha-D-ribosyl)-3'-dephospho-CoA + adenine</text>
        <dbReference type="Rhea" id="RHEA:15117"/>
        <dbReference type="ChEBI" id="CHEBI:16708"/>
        <dbReference type="ChEBI" id="CHEBI:30616"/>
        <dbReference type="ChEBI" id="CHEBI:57328"/>
        <dbReference type="ChEBI" id="CHEBI:61378"/>
        <dbReference type="EC" id="2.4.2.52"/>
    </reaction>
</comment>
<dbReference type="GO" id="GO:0016757">
    <property type="term" value="F:glycosyltransferase activity"/>
    <property type="evidence" value="ECO:0007669"/>
    <property type="project" value="UniProtKB-KW"/>
</dbReference>
<dbReference type="Proteomes" id="UP000746751">
    <property type="component" value="Unassembled WGS sequence"/>
</dbReference>
<dbReference type="Pfam" id="PF01874">
    <property type="entry name" value="CitG"/>
    <property type="match status" value="1"/>
</dbReference>
<dbReference type="EMBL" id="DYVF01000015">
    <property type="protein sequence ID" value="HJG30140.1"/>
    <property type="molecule type" value="Genomic_DNA"/>
</dbReference>
<evidence type="ECO:0000256" key="5">
    <source>
        <dbReference type="ARBA" id="ARBA00022840"/>
    </source>
</evidence>
<keyword evidence="5" id="KW-0067">ATP-binding</keyword>
<reference evidence="6" key="2">
    <citation type="submission" date="2021-09" db="EMBL/GenBank/DDBJ databases">
        <authorList>
            <person name="Gilroy R."/>
        </authorList>
    </citation>
    <scope>NUCLEOTIDE SEQUENCE</scope>
    <source>
        <strain evidence="6">ChiGjej2B2-7701</strain>
    </source>
</reference>
<keyword evidence="6" id="KW-0328">Glycosyltransferase</keyword>
<reference evidence="6" key="1">
    <citation type="journal article" date="2021" name="PeerJ">
        <title>Extensive microbial diversity within the chicken gut microbiome revealed by metagenomics and culture.</title>
        <authorList>
            <person name="Gilroy R."/>
            <person name="Ravi A."/>
            <person name="Getino M."/>
            <person name="Pursley I."/>
            <person name="Horton D.L."/>
            <person name="Alikhan N.F."/>
            <person name="Baker D."/>
            <person name="Gharbi K."/>
            <person name="Hall N."/>
            <person name="Watson M."/>
            <person name="Adriaenssens E.M."/>
            <person name="Foster-Nyarko E."/>
            <person name="Jarju S."/>
            <person name="Secka A."/>
            <person name="Antonio M."/>
            <person name="Oren A."/>
            <person name="Chaudhuri R.R."/>
            <person name="La Ragione R."/>
            <person name="Hildebrand F."/>
            <person name="Pallen M.J."/>
        </authorList>
    </citation>
    <scope>NUCLEOTIDE SEQUENCE</scope>
    <source>
        <strain evidence="6">ChiGjej2B2-7701</strain>
    </source>
</reference>
<dbReference type="Gene3D" id="1.10.4200.10">
    <property type="entry name" value="Triphosphoribosyl-dephospho-CoA protein"/>
    <property type="match status" value="1"/>
</dbReference>
<dbReference type="GO" id="GO:0051191">
    <property type="term" value="P:prosthetic group biosynthetic process"/>
    <property type="evidence" value="ECO:0007669"/>
    <property type="project" value="TreeGrafter"/>
</dbReference>
<dbReference type="PANTHER" id="PTHR30201">
    <property type="entry name" value="TRIPHOSPHORIBOSYL-DEPHOSPHO-COA SYNTHASE"/>
    <property type="match status" value="1"/>
</dbReference>
<dbReference type="GO" id="GO:0046917">
    <property type="term" value="F:triphosphoribosyl-dephospho-CoA synthase activity"/>
    <property type="evidence" value="ECO:0007669"/>
    <property type="project" value="UniProtKB-EC"/>
</dbReference>
<dbReference type="InterPro" id="IPR002736">
    <property type="entry name" value="CitG"/>
</dbReference>
<evidence type="ECO:0000256" key="4">
    <source>
        <dbReference type="ARBA" id="ARBA00022741"/>
    </source>
</evidence>
<evidence type="ECO:0000256" key="3">
    <source>
        <dbReference type="ARBA" id="ARBA00022679"/>
    </source>
</evidence>